<comment type="caution">
    <text evidence="2">The sequence shown here is derived from an EMBL/GenBank/DDBJ whole genome shotgun (WGS) entry which is preliminary data.</text>
</comment>
<dbReference type="Pfam" id="PF07727">
    <property type="entry name" value="RVT_2"/>
    <property type="match status" value="1"/>
</dbReference>
<evidence type="ECO:0000313" key="3">
    <source>
        <dbReference type="Proteomes" id="UP001151760"/>
    </source>
</evidence>
<evidence type="ECO:0000313" key="2">
    <source>
        <dbReference type="EMBL" id="GJT40489.1"/>
    </source>
</evidence>
<proteinExistence type="predicted"/>
<sequence>MQEELLQFKRLDVWVLVPAPDNIKPLTLKWLFKNKHDEENTIIRNKTRLVVRGYHQEEGIDFEESFTSVARMEAIRIFLAYVAHKSFIVFQIDVKSSFFLGTLKKDMYVCQPEGFTNADHPSHVYKLNKALYGLKQAPRAWYDELSKFLLQNSFFKGTIDPTLFIRRFDDDILVVQAKPTEKYLKEVKRIHCYLRGTVNMGLWYMKDSSFELTEFSDANYARCKDIFKNTSDGAQFLGEKLVNWSSKKQDCTALSTAKAEYVSLSACCAQFIWVRT</sequence>
<accession>A0ABQ5DNC4</accession>
<feature type="domain" description="Reverse transcriptase Ty1/copia-type" evidence="1">
    <location>
        <begin position="12"/>
        <end position="175"/>
    </location>
</feature>
<organism evidence="2 3">
    <name type="scientific">Tanacetum coccineum</name>
    <dbReference type="NCBI Taxonomy" id="301880"/>
    <lineage>
        <taxon>Eukaryota</taxon>
        <taxon>Viridiplantae</taxon>
        <taxon>Streptophyta</taxon>
        <taxon>Embryophyta</taxon>
        <taxon>Tracheophyta</taxon>
        <taxon>Spermatophyta</taxon>
        <taxon>Magnoliopsida</taxon>
        <taxon>eudicotyledons</taxon>
        <taxon>Gunneridae</taxon>
        <taxon>Pentapetalae</taxon>
        <taxon>asterids</taxon>
        <taxon>campanulids</taxon>
        <taxon>Asterales</taxon>
        <taxon>Asteraceae</taxon>
        <taxon>Asteroideae</taxon>
        <taxon>Anthemideae</taxon>
        <taxon>Anthemidinae</taxon>
        <taxon>Tanacetum</taxon>
    </lineage>
</organism>
<reference evidence="2" key="2">
    <citation type="submission" date="2022-01" db="EMBL/GenBank/DDBJ databases">
        <authorList>
            <person name="Yamashiro T."/>
            <person name="Shiraishi A."/>
            <person name="Satake H."/>
            <person name="Nakayama K."/>
        </authorList>
    </citation>
    <scope>NUCLEOTIDE SEQUENCE</scope>
</reference>
<dbReference type="InterPro" id="IPR013103">
    <property type="entry name" value="RVT_2"/>
</dbReference>
<keyword evidence="3" id="KW-1185">Reference proteome</keyword>
<evidence type="ECO:0000259" key="1">
    <source>
        <dbReference type="Pfam" id="PF07727"/>
    </source>
</evidence>
<name>A0ABQ5DNC4_9ASTR</name>
<dbReference type="EMBL" id="BQNB010015478">
    <property type="protein sequence ID" value="GJT40489.1"/>
    <property type="molecule type" value="Genomic_DNA"/>
</dbReference>
<dbReference type="SUPFAM" id="SSF56672">
    <property type="entry name" value="DNA/RNA polymerases"/>
    <property type="match status" value="1"/>
</dbReference>
<dbReference type="InterPro" id="IPR043502">
    <property type="entry name" value="DNA/RNA_pol_sf"/>
</dbReference>
<dbReference type="PANTHER" id="PTHR11439">
    <property type="entry name" value="GAG-POL-RELATED RETROTRANSPOSON"/>
    <property type="match status" value="1"/>
</dbReference>
<dbReference type="PANTHER" id="PTHR11439:SF495">
    <property type="entry name" value="REVERSE TRANSCRIPTASE, RNA-DEPENDENT DNA POLYMERASE-RELATED"/>
    <property type="match status" value="1"/>
</dbReference>
<dbReference type="Proteomes" id="UP001151760">
    <property type="component" value="Unassembled WGS sequence"/>
</dbReference>
<dbReference type="CDD" id="cd09272">
    <property type="entry name" value="RNase_HI_RT_Ty1"/>
    <property type="match status" value="1"/>
</dbReference>
<protein>
    <submittedName>
        <fullName evidence="2">Retrovirus-related pol polyprotein from transposon TNT 1-94</fullName>
    </submittedName>
</protein>
<gene>
    <name evidence="2" type="ORF">Tco_0940354</name>
</gene>
<reference evidence="2" key="1">
    <citation type="journal article" date="2022" name="Int. J. Mol. Sci.">
        <title>Draft Genome of Tanacetum Coccineum: Genomic Comparison of Closely Related Tanacetum-Family Plants.</title>
        <authorList>
            <person name="Yamashiro T."/>
            <person name="Shiraishi A."/>
            <person name="Nakayama K."/>
            <person name="Satake H."/>
        </authorList>
    </citation>
    <scope>NUCLEOTIDE SEQUENCE</scope>
</reference>